<name>A0A1I3N5Q1_9SPIR</name>
<dbReference type="EMBL" id="FORI01000012">
    <property type="protein sequence ID" value="SFJ04561.1"/>
    <property type="molecule type" value="Genomic_DNA"/>
</dbReference>
<proteinExistence type="predicted"/>
<feature type="transmembrane region" description="Helical" evidence="1">
    <location>
        <begin position="113"/>
        <end position="131"/>
    </location>
</feature>
<keyword evidence="1" id="KW-0472">Membrane</keyword>
<dbReference type="Proteomes" id="UP000182737">
    <property type="component" value="Unassembled WGS sequence"/>
</dbReference>
<dbReference type="RefSeq" id="WP_074933475.1">
    <property type="nucleotide sequence ID" value="NZ_FORI01000012.1"/>
</dbReference>
<gene>
    <name evidence="2" type="ORF">SAMN04487775_11249</name>
</gene>
<dbReference type="OrthoDB" id="359960at2"/>
<keyword evidence="3" id="KW-1185">Reference proteome</keyword>
<reference evidence="3" key="1">
    <citation type="submission" date="2016-10" db="EMBL/GenBank/DDBJ databases">
        <authorList>
            <person name="Varghese N."/>
            <person name="Submissions S."/>
        </authorList>
    </citation>
    <scope>NUCLEOTIDE SEQUENCE [LARGE SCALE GENOMIC DNA]</scope>
    <source>
        <strain evidence="3">XBD1002</strain>
    </source>
</reference>
<sequence length="434" mass="48283">MSLKNNVIKRRDFERYEIIVPFSSLVGRRRKSFLSSELEKRHPCFSDEFAFDSKVKGLSKKGVCSDVLVINKYKLAEYENKRRIAGTGFWIERIEGCHDGMRRGRRYFAAPKFKLSLATVYVLLLVVVTGFCSGKIARRSWNEALSLSVGVDESNVLAEGAVTEGVRTGVATVAAIGPDRGVAGSIVEFFKTVSEADGRILSFYYEAGLGTQKISATVKGVYPESLENFCEYDHGESVVYENGIPVMKVAYSWRTAPSVEGGGERGMVANADFNKSLRDAIIQCDSVLKEEKAPPYHIEFSCSLESKLLFNQLSTLISKDKRSVTSVIVTSAGNNELRIGLTIECVSFEGFDLSLLSEYLKFFRVEIVQENQKSQSSLIPFSATKFPDTSDYSSPNKKIGVIRRPDNSYVIFYKTPEGKLKTFIEKQGGSNEAN</sequence>
<dbReference type="AlphaFoldDB" id="A0A1I3N5Q1"/>
<protein>
    <submittedName>
        <fullName evidence="2">Uncharacterized protein</fullName>
    </submittedName>
</protein>
<accession>A0A1I3N5Q1</accession>
<keyword evidence="1" id="KW-1133">Transmembrane helix</keyword>
<evidence type="ECO:0000313" key="3">
    <source>
        <dbReference type="Proteomes" id="UP000182737"/>
    </source>
</evidence>
<evidence type="ECO:0000256" key="1">
    <source>
        <dbReference type="SAM" id="Phobius"/>
    </source>
</evidence>
<organism evidence="2 3">
    <name type="scientific">Treponema bryantii</name>
    <dbReference type="NCBI Taxonomy" id="163"/>
    <lineage>
        <taxon>Bacteria</taxon>
        <taxon>Pseudomonadati</taxon>
        <taxon>Spirochaetota</taxon>
        <taxon>Spirochaetia</taxon>
        <taxon>Spirochaetales</taxon>
        <taxon>Treponemataceae</taxon>
        <taxon>Treponema</taxon>
    </lineage>
</organism>
<keyword evidence="1" id="KW-0812">Transmembrane</keyword>
<evidence type="ECO:0000313" key="2">
    <source>
        <dbReference type="EMBL" id="SFJ04561.1"/>
    </source>
</evidence>